<keyword evidence="2" id="KW-0812">Transmembrane</keyword>
<feature type="region of interest" description="Disordered" evidence="1">
    <location>
        <begin position="32"/>
        <end position="77"/>
    </location>
</feature>
<dbReference type="AlphaFoldDB" id="A0A285CJW1"/>
<evidence type="ECO:0000256" key="1">
    <source>
        <dbReference type="SAM" id="MobiDB-lite"/>
    </source>
</evidence>
<feature type="transmembrane region" description="Helical" evidence="2">
    <location>
        <begin position="7"/>
        <end position="24"/>
    </location>
</feature>
<reference evidence="3 4" key="1">
    <citation type="submission" date="2017-08" db="EMBL/GenBank/DDBJ databases">
        <authorList>
            <person name="de Groot N.N."/>
        </authorList>
    </citation>
    <scope>NUCLEOTIDE SEQUENCE [LARGE SCALE GENOMIC DNA]</scope>
    <source>
        <strain evidence="3 4">JC228</strain>
    </source>
</reference>
<protein>
    <submittedName>
        <fullName evidence="3">Uncharacterized protein</fullName>
    </submittedName>
</protein>
<feature type="compositionally biased region" description="Basic and acidic residues" evidence="1">
    <location>
        <begin position="34"/>
        <end position="61"/>
    </location>
</feature>
<feature type="compositionally biased region" description="Polar residues" evidence="1">
    <location>
        <begin position="63"/>
        <end position="73"/>
    </location>
</feature>
<evidence type="ECO:0000313" key="3">
    <source>
        <dbReference type="EMBL" id="SNX67293.1"/>
    </source>
</evidence>
<dbReference type="EMBL" id="OAOP01000001">
    <property type="protein sequence ID" value="SNX67293.1"/>
    <property type="molecule type" value="Genomic_DNA"/>
</dbReference>
<evidence type="ECO:0000256" key="2">
    <source>
        <dbReference type="SAM" id="Phobius"/>
    </source>
</evidence>
<organism evidence="3 4">
    <name type="scientific">Bacillus oleivorans</name>
    <dbReference type="NCBI Taxonomy" id="1448271"/>
    <lineage>
        <taxon>Bacteria</taxon>
        <taxon>Bacillati</taxon>
        <taxon>Bacillota</taxon>
        <taxon>Bacilli</taxon>
        <taxon>Bacillales</taxon>
        <taxon>Bacillaceae</taxon>
        <taxon>Bacillus</taxon>
    </lineage>
</organism>
<dbReference type="OrthoDB" id="2925580at2"/>
<sequence length="293" mass="33064">MKKWRIYLSGAIAAIILSLGYYMFSSNENLANGEESHDSADGGLAKEDQEKTDGAPDKDSSDLQDGTAGNNSEEPGVIVNEMQAKEITNELLTGLTETFKQLGTDYKWTSIKDSEYFPDYTEPDYAIAKPYFLNFATEEFSDSTLQNILMDFYCHCDTRQPIPALDFNVRSEIIESKENLFVIKSISIVNELGNGGYTGYITVKYLDGAWKIDNWETVSYRDEPINITSEEYINYLNSGGYGYNYKFIETIQMPASDQSVKGNVDVHVFYSGREDIYYGIEANSTKFVRPSGY</sequence>
<proteinExistence type="predicted"/>
<keyword evidence="2" id="KW-1133">Transmembrane helix</keyword>
<dbReference type="Proteomes" id="UP000219546">
    <property type="component" value="Unassembled WGS sequence"/>
</dbReference>
<keyword evidence="2" id="KW-0472">Membrane</keyword>
<keyword evidence="4" id="KW-1185">Reference proteome</keyword>
<accession>A0A285CJW1</accession>
<name>A0A285CJW1_9BACI</name>
<gene>
    <name evidence="3" type="ORF">SAMN05877753_101612</name>
</gene>
<dbReference type="RefSeq" id="WP_097157098.1">
    <property type="nucleotide sequence ID" value="NZ_JBEPMQ010000003.1"/>
</dbReference>
<evidence type="ECO:0000313" key="4">
    <source>
        <dbReference type="Proteomes" id="UP000219546"/>
    </source>
</evidence>